<sequence length="241" mass="27074">MRKLTLFIYAFICPLLLLLLTKTAAQAQVEPDTTQRQKQELPTGPPMPTEQPQPQQRPEINQRPKPQQQPSQTFPRSAEQQEAEAPLRHIDRMYFGGSFGLQFGTYTNISLLPIIGYKVTEKFSVGTGAVYHYIGFRGSSYSSYGARAFTQLEFFGIGEGSVLGHAEVEFLNTKYEDNYGYIGDDRNLLTLPLVGVGYRQRIGSKASLDMLLLYNVNTNVVGNPYSNPVFRVGFNIPFTSR</sequence>
<dbReference type="Proteomes" id="UP001500552">
    <property type="component" value="Unassembled WGS sequence"/>
</dbReference>
<evidence type="ECO:0000313" key="3">
    <source>
        <dbReference type="EMBL" id="GAA4445653.1"/>
    </source>
</evidence>
<organism evidence="3 4">
    <name type="scientific">Pontibacter saemangeumensis</name>
    <dbReference type="NCBI Taxonomy" id="1084525"/>
    <lineage>
        <taxon>Bacteria</taxon>
        <taxon>Pseudomonadati</taxon>
        <taxon>Bacteroidota</taxon>
        <taxon>Cytophagia</taxon>
        <taxon>Cytophagales</taxon>
        <taxon>Hymenobacteraceae</taxon>
        <taxon>Pontibacter</taxon>
    </lineage>
</organism>
<feature type="chain" id="PRO_5046061458" description="Outer membrane protein beta-barrel domain-containing protein" evidence="2">
    <location>
        <begin position="28"/>
        <end position="241"/>
    </location>
</feature>
<dbReference type="RefSeq" id="WP_345163836.1">
    <property type="nucleotide sequence ID" value="NZ_BAABHC010000042.1"/>
</dbReference>
<feature type="signal peptide" evidence="2">
    <location>
        <begin position="1"/>
        <end position="27"/>
    </location>
</feature>
<feature type="compositionally biased region" description="Low complexity" evidence="1">
    <location>
        <begin position="52"/>
        <end position="64"/>
    </location>
</feature>
<dbReference type="EMBL" id="BAABHC010000042">
    <property type="protein sequence ID" value="GAA4445653.1"/>
    <property type="molecule type" value="Genomic_DNA"/>
</dbReference>
<evidence type="ECO:0000313" key="4">
    <source>
        <dbReference type="Proteomes" id="UP001500552"/>
    </source>
</evidence>
<protein>
    <recommendedName>
        <fullName evidence="5">Outer membrane protein beta-barrel domain-containing protein</fullName>
    </recommendedName>
</protein>
<proteinExistence type="predicted"/>
<feature type="compositionally biased region" description="Polar residues" evidence="1">
    <location>
        <begin position="65"/>
        <end position="80"/>
    </location>
</feature>
<gene>
    <name evidence="3" type="ORF">GCM10023188_49180</name>
</gene>
<accession>A0ABP8M9C8</accession>
<name>A0ABP8M9C8_9BACT</name>
<keyword evidence="2" id="KW-0732">Signal</keyword>
<evidence type="ECO:0008006" key="5">
    <source>
        <dbReference type="Google" id="ProtNLM"/>
    </source>
</evidence>
<comment type="caution">
    <text evidence="3">The sequence shown here is derived from an EMBL/GenBank/DDBJ whole genome shotgun (WGS) entry which is preliminary data.</text>
</comment>
<evidence type="ECO:0000256" key="2">
    <source>
        <dbReference type="SAM" id="SignalP"/>
    </source>
</evidence>
<evidence type="ECO:0000256" key="1">
    <source>
        <dbReference type="SAM" id="MobiDB-lite"/>
    </source>
</evidence>
<keyword evidence="4" id="KW-1185">Reference proteome</keyword>
<reference evidence="4" key="1">
    <citation type="journal article" date="2019" name="Int. J. Syst. Evol. Microbiol.">
        <title>The Global Catalogue of Microorganisms (GCM) 10K type strain sequencing project: providing services to taxonomists for standard genome sequencing and annotation.</title>
        <authorList>
            <consortium name="The Broad Institute Genomics Platform"/>
            <consortium name="The Broad Institute Genome Sequencing Center for Infectious Disease"/>
            <person name="Wu L."/>
            <person name="Ma J."/>
        </authorList>
    </citation>
    <scope>NUCLEOTIDE SEQUENCE [LARGE SCALE GENOMIC DNA]</scope>
    <source>
        <strain evidence="4">JCM 17926</strain>
    </source>
</reference>
<feature type="region of interest" description="Disordered" evidence="1">
    <location>
        <begin position="29"/>
        <end position="82"/>
    </location>
</feature>